<evidence type="ECO:0000256" key="1">
    <source>
        <dbReference type="SAM" id="SignalP"/>
    </source>
</evidence>
<feature type="chain" id="PRO_5040436561" description="Secreted protein" evidence="1">
    <location>
        <begin position="32"/>
        <end position="79"/>
    </location>
</feature>
<feature type="signal peptide" evidence="1">
    <location>
        <begin position="1"/>
        <end position="31"/>
    </location>
</feature>
<sequence>MCYRKGSGLSRRPSLLALLVLVIFKTHKPQCIHFIFSCAPVSPSSSIEPIFRRQYVSSQLLAGQYISKCLLPALYRLWT</sequence>
<keyword evidence="3" id="KW-1185">Reference proteome</keyword>
<name>A0A9P5TZC5_9AGAR</name>
<proteinExistence type="predicted"/>
<protein>
    <recommendedName>
        <fullName evidence="4">Secreted protein</fullName>
    </recommendedName>
</protein>
<dbReference type="AlphaFoldDB" id="A0A9P5TZC5"/>
<reference evidence="2" key="1">
    <citation type="submission" date="2020-11" db="EMBL/GenBank/DDBJ databases">
        <authorList>
            <consortium name="DOE Joint Genome Institute"/>
            <person name="Ahrendt S."/>
            <person name="Riley R."/>
            <person name="Andreopoulos W."/>
            <person name="Labutti K."/>
            <person name="Pangilinan J."/>
            <person name="Ruiz-Duenas F.J."/>
            <person name="Barrasa J.M."/>
            <person name="Sanchez-Garcia M."/>
            <person name="Camarero S."/>
            <person name="Miyauchi S."/>
            <person name="Serrano A."/>
            <person name="Linde D."/>
            <person name="Babiker R."/>
            <person name="Drula E."/>
            <person name="Ayuso-Fernandez I."/>
            <person name="Pacheco R."/>
            <person name="Padilla G."/>
            <person name="Ferreira P."/>
            <person name="Barriuso J."/>
            <person name="Kellner H."/>
            <person name="Castanera R."/>
            <person name="Alfaro M."/>
            <person name="Ramirez L."/>
            <person name="Pisabarro A.G."/>
            <person name="Kuo A."/>
            <person name="Tritt A."/>
            <person name="Lipzen A."/>
            <person name="He G."/>
            <person name="Yan M."/>
            <person name="Ng V."/>
            <person name="Cullen D."/>
            <person name="Martin F."/>
            <person name="Rosso M.-N."/>
            <person name="Henrissat B."/>
            <person name="Hibbett D."/>
            <person name="Martinez A.T."/>
            <person name="Grigoriev I.V."/>
        </authorList>
    </citation>
    <scope>NUCLEOTIDE SEQUENCE</scope>
    <source>
        <strain evidence="2">AH 40177</strain>
    </source>
</reference>
<evidence type="ECO:0000313" key="2">
    <source>
        <dbReference type="EMBL" id="KAF9060124.1"/>
    </source>
</evidence>
<organism evidence="2 3">
    <name type="scientific">Rhodocollybia butyracea</name>
    <dbReference type="NCBI Taxonomy" id="206335"/>
    <lineage>
        <taxon>Eukaryota</taxon>
        <taxon>Fungi</taxon>
        <taxon>Dikarya</taxon>
        <taxon>Basidiomycota</taxon>
        <taxon>Agaricomycotina</taxon>
        <taxon>Agaricomycetes</taxon>
        <taxon>Agaricomycetidae</taxon>
        <taxon>Agaricales</taxon>
        <taxon>Marasmiineae</taxon>
        <taxon>Omphalotaceae</taxon>
        <taxon>Rhodocollybia</taxon>
    </lineage>
</organism>
<dbReference type="Proteomes" id="UP000772434">
    <property type="component" value="Unassembled WGS sequence"/>
</dbReference>
<dbReference type="EMBL" id="JADNRY010000259">
    <property type="protein sequence ID" value="KAF9060124.1"/>
    <property type="molecule type" value="Genomic_DNA"/>
</dbReference>
<evidence type="ECO:0008006" key="4">
    <source>
        <dbReference type="Google" id="ProtNLM"/>
    </source>
</evidence>
<comment type="caution">
    <text evidence="2">The sequence shown here is derived from an EMBL/GenBank/DDBJ whole genome shotgun (WGS) entry which is preliminary data.</text>
</comment>
<accession>A0A9P5TZC5</accession>
<gene>
    <name evidence="2" type="ORF">BDP27DRAFT_1340145</name>
</gene>
<evidence type="ECO:0000313" key="3">
    <source>
        <dbReference type="Proteomes" id="UP000772434"/>
    </source>
</evidence>
<keyword evidence="1" id="KW-0732">Signal</keyword>